<evidence type="ECO:0000313" key="11">
    <source>
        <dbReference type="Proteomes" id="UP000077013"/>
    </source>
</evidence>
<comment type="catalytic activity">
    <reaction evidence="7 8">
        <text>(2S,6S)-2,6-diaminopimelate = meso-2,6-diaminopimelate</text>
        <dbReference type="Rhea" id="RHEA:15393"/>
        <dbReference type="ChEBI" id="CHEBI:57609"/>
        <dbReference type="ChEBI" id="CHEBI:57791"/>
        <dbReference type="EC" id="5.1.1.7"/>
    </reaction>
</comment>
<protein>
    <recommendedName>
        <fullName evidence="3 8">Diaminopimelate epimerase</fullName>
        <shortName evidence="8">DAP epimerase</shortName>
        <ecNumber evidence="3 8">5.1.1.7</ecNumber>
    </recommendedName>
    <alternativeName>
        <fullName evidence="8">PLP-independent amino acid racemase</fullName>
    </alternativeName>
</protein>
<dbReference type="PANTHER" id="PTHR31689:SF0">
    <property type="entry name" value="DIAMINOPIMELATE EPIMERASE"/>
    <property type="match status" value="1"/>
</dbReference>
<dbReference type="RefSeq" id="WP_068592538.1">
    <property type="nucleotide sequence ID" value="NZ_LRXL01000037.1"/>
</dbReference>
<dbReference type="EMBL" id="LRXL01000037">
    <property type="protein sequence ID" value="OAB78999.1"/>
    <property type="molecule type" value="Genomic_DNA"/>
</dbReference>
<evidence type="ECO:0000256" key="6">
    <source>
        <dbReference type="ARBA" id="ARBA00023235"/>
    </source>
</evidence>
<evidence type="ECO:0000256" key="2">
    <source>
        <dbReference type="ARBA" id="ARBA00010219"/>
    </source>
</evidence>
<feature type="site" description="Could be important to modulate the pK values of the two catalytic cysteine residues" evidence="8">
    <location>
        <position position="138"/>
    </location>
</feature>
<sequence length="257" mass="28502">MEIPFHKYQGTGNDFIIIDNRQMYFPKNDTNLVASMCDRKFGIGADGLLLLENHDSADFKMVYYNSDGNLSTMCGNGGRCIAHFSNYLGISKENAFFEAVDGMHEASILGNTVSLKMNNVTKIETSEKVAFLNTGSPHHVQLVEDVTRYDVFSEGRKIRNDRYGKEGANVNFVTQTDTDTFSVRTYERGVEDETLSCGTGVTAVAIAMFETGKTTQQKVTLNTQGGVLQVSFSKENGIYKEVFLEGPAIRVFKGTWA</sequence>
<feature type="active site" description="Proton acceptor" evidence="8">
    <location>
        <position position="197"/>
    </location>
</feature>
<comment type="function">
    <text evidence="8">Catalyzes the stereoinversion of LL-2,6-diaminopimelate (L,L-DAP) to meso-diaminopimelate (meso-DAP), a precursor of L-lysine and an essential component of the bacterial peptidoglycan.</text>
</comment>
<dbReference type="GO" id="GO:0009089">
    <property type="term" value="P:lysine biosynthetic process via diaminopimelate"/>
    <property type="evidence" value="ECO:0007669"/>
    <property type="project" value="UniProtKB-UniRule"/>
</dbReference>
<dbReference type="GO" id="GO:0008837">
    <property type="term" value="F:diaminopimelate epimerase activity"/>
    <property type="evidence" value="ECO:0007669"/>
    <property type="project" value="UniProtKB-UniRule"/>
</dbReference>
<evidence type="ECO:0000256" key="7">
    <source>
        <dbReference type="ARBA" id="ARBA00051712"/>
    </source>
</evidence>
<reference evidence="10 11" key="1">
    <citation type="submission" date="2016-02" db="EMBL/GenBank/DDBJ databases">
        <title>Ulvibacter sp. LPB0005, isolated from Thais luteostoma.</title>
        <authorList>
            <person name="Shin S.-K."/>
            <person name="Yi H."/>
        </authorList>
    </citation>
    <scope>NUCLEOTIDE SEQUENCE [LARGE SCALE GENOMIC DNA]</scope>
    <source>
        <strain evidence="10 11">LPB0005</strain>
    </source>
</reference>
<accession>A0A167HVC7</accession>
<feature type="active site" description="Proton donor" evidence="8">
    <location>
        <position position="74"/>
    </location>
</feature>
<evidence type="ECO:0000256" key="1">
    <source>
        <dbReference type="ARBA" id="ARBA00005196"/>
    </source>
</evidence>
<name>A0A167HVC7_9FLAO</name>
<comment type="caution">
    <text evidence="10">The sequence shown here is derived from an EMBL/GenBank/DDBJ whole genome shotgun (WGS) entry which is preliminary data.</text>
</comment>
<dbReference type="InterPro" id="IPR018510">
    <property type="entry name" value="DAP_epimerase_AS"/>
</dbReference>
<dbReference type="EC" id="5.1.1.7" evidence="3 8"/>
<dbReference type="InterPro" id="IPR001653">
    <property type="entry name" value="DAP_epimerase_DapF"/>
</dbReference>
<comment type="subcellular location">
    <subcellularLocation>
        <location evidence="8">Cytoplasm</location>
    </subcellularLocation>
</comment>
<dbReference type="UniPathway" id="UPA00034">
    <property type="reaction ID" value="UER00025"/>
</dbReference>
<comment type="similarity">
    <text evidence="2 8">Belongs to the diaminopimelate epimerase family.</text>
</comment>
<keyword evidence="8" id="KW-0963">Cytoplasm</keyword>
<feature type="binding site" evidence="8">
    <location>
        <begin position="187"/>
        <end position="188"/>
    </location>
    <ligand>
        <name>substrate</name>
    </ligand>
</feature>
<dbReference type="Pfam" id="PF01678">
    <property type="entry name" value="DAP_epimerase"/>
    <property type="match status" value="2"/>
</dbReference>
<keyword evidence="11" id="KW-1185">Reference proteome</keyword>
<dbReference type="Gene3D" id="3.10.310.10">
    <property type="entry name" value="Diaminopimelate Epimerase, Chain A, domain 1"/>
    <property type="match status" value="2"/>
</dbReference>
<keyword evidence="5 8" id="KW-0457">Lysine biosynthesis</keyword>
<gene>
    <name evidence="8" type="primary">dapF</name>
    <name evidence="10" type="ORF">ULVI_07760</name>
</gene>
<keyword evidence="6 8" id="KW-0413">Isomerase</keyword>
<comment type="pathway">
    <text evidence="1 8">Amino-acid biosynthesis; L-lysine biosynthesis via DAP pathway; DL-2,6-diaminopimelate from LL-2,6-diaminopimelate: step 1/1.</text>
</comment>
<feature type="binding site" evidence="8">
    <location>
        <begin position="75"/>
        <end position="76"/>
    </location>
    <ligand>
        <name>substrate</name>
    </ligand>
</feature>
<dbReference type="HAMAP" id="MF_00197">
    <property type="entry name" value="DAP_epimerase"/>
    <property type="match status" value="1"/>
</dbReference>
<feature type="site" description="Could be important to modulate the pK values of the two catalytic cysteine residues" evidence="8">
    <location>
        <position position="187"/>
    </location>
</feature>
<evidence type="ECO:0000256" key="9">
    <source>
        <dbReference type="PROSITE-ProRule" id="PRU10125"/>
    </source>
</evidence>
<dbReference type="AlphaFoldDB" id="A0A167HVC7"/>
<dbReference type="PANTHER" id="PTHR31689">
    <property type="entry name" value="DIAMINOPIMELATE EPIMERASE, CHLOROPLASTIC"/>
    <property type="match status" value="1"/>
</dbReference>
<dbReference type="SUPFAM" id="SSF54506">
    <property type="entry name" value="Diaminopimelate epimerase-like"/>
    <property type="match status" value="2"/>
</dbReference>
<dbReference type="NCBIfam" id="TIGR00652">
    <property type="entry name" value="DapF"/>
    <property type="match status" value="1"/>
</dbReference>
<comment type="subunit">
    <text evidence="8">Homodimer.</text>
</comment>
<feature type="binding site" evidence="8">
    <location>
        <position position="13"/>
    </location>
    <ligand>
        <name>substrate</name>
    </ligand>
</feature>
<dbReference type="OrthoDB" id="9805408at2"/>
<feature type="binding site" evidence="8">
    <location>
        <position position="169"/>
    </location>
    <ligand>
        <name>substrate</name>
    </ligand>
</feature>
<comment type="caution">
    <text evidence="8">Lacks conserved residue(s) required for the propagation of feature annotation.</text>
</comment>
<evidence type="ECO:0000256" key="8">
    <source>
        <dbReference type="HAMAP-Rule" id="MF_00197"/>
    </source>
</evidence>
<evidence type="ECO:0000313" key="10">
    <source>
        <dbReference type="EMBL" id="OAB78999.1"/>
    </source>
</evidence>
<dbReference type="Proteomes" id="UP000077013">
    <property type="component" value="Unassembled WGS sequence"/>
</dbReference>
<proteinExistence type="inferred from homology"/>
<feature type="binding site" evidence="8">
    <location>
        <position position="65"/>
    </location>
    <ligand>
        <name>substrate</name>
    </ligand>
</feature>
<evidence type="ECO:0000256" key="3">
    <source>
        <dbReference type="ARBA" id="ARBA00013080"/>
    </source>
</evidence>
<evidence type="ECO:0000256" key="4">
    <source>
        <dbReference type="ARBA" id="ARBA00022605"/>
    </source>
</evidence>
<evidence type="ECO:0000256" key="5">
    <source>
        <dbReference type="ARBA" id="ARBA00023154"/>
    </source>
</evidence>
<feature type="active site" evidence="9">
    <location>
        <position position="74"/>
    </location>
</feature>
<dbReference type="STRING" id="1763537.ULVI_07760"/>
<organism evidence="10 11">
    <name type="scientific">Cochleicola gelatinilyticus</name>
    <dbReference type="NCBI Taxonomy" id="1763537"/>
    <lineage>
        <taxon>Bacteria</taxon>
        <taxon>Pseudomonadati</taxon>
        <taxon>Bacteroidota</taxon>
        <taxon>Flavobacteriia</taxon>
        <taxon>Flavobacteriales</taxon>
        <taxon>Flavobacteriaceae</taxon>
        <taxon>Cochleicola</taxon>
    </lineage>
</organism>
<dbReference type="PROSITE" id="PS01326">
    <property type="entry name" value="DAP_EPIMERASE"/>
    <property type="match status" value="1"/>
</dbReference>
<feature type="binding site" evidence="8">
    <location>
        <begin position="198"/>
        <end position="199"/>
    </location>
    <ligand>
        <name>substrate</name>
    </ligand>
</feature>
<dbReference type="GO" id="GO:0005829">
    <property type="term" value="C:cytosol"/>
    <property type="evidence" value="ECO:0007669"/>
    <property type="project" value="TreeGrafter"/>
</dbReference>
<keyword evidence="4 8" id="KW-0028">Amino-acid biosynthesis</keyword>